<evidence type="ECO:0000256" key="3">
    <source>
        <dbReference type="PROSITE-ProRule" id="PRU00284"/>
    </source>
</evidence>
<comment type="similarity">
    <text evidence="2">Belongs to the methyl-accepting chemotaxis (MCP) protein family.</text>
</comment>
<keyword evidence="3" id="KW-0807">Transducer</keyword>
<dbReference type="RefSeq" id="WP_246615617.1">
    <property type="nucleotide sequence ID" value="NZ_JAEEGC010000233.1"/>
</dbReference>
<dbReference type="SMART" id="SM00283">
    <property type="entry name" value="MA"/>
    <property type="match status" value="1"/>
</dbReference>
<protein>
    <recommendedName>
        <fullName evidence="4">Methyl-accepting transducer domain-containing protein</fullName>
    </recommendedName>
</protein>
<evidence type="ECO:0000256" key="2">
    <source>
        <dbReference type="ARBA" id="ARBA00029447"/>
    </source>
</evidence>
<dbReference type="Pfam" id="PF00015">
    <property type="entry name" value="MCPsignal"/>
    <property type="match status" value="1"/>
</dbReference>
<dbReference type="GO" id="GO:0006935">
    <property type="term" value="P:chemotaxis"/>
    <property type="evidence" value="ECO:0007669"/>
    <property type="project" value="UniProtKB-KW"/>
</dbReference>
<feature type="domain" description="Methyl-accepting transducer" evidence="4">
    <location>
        <begin position="1"/>
        <end position="120"/>
    </location>
</feature>
<dbReference type="EMBL" id="JAEEGC010000233">
    <property type="protein sequence ID" value="MBV7276931.1"/>
    <property type="molecule type" value="Genomic_DNA"/>
</dbReference>
<reference evidence="5" key="1">
    <citation type="submission" date="2020-12" db="EMBL/GenBank/DDBJ databases">
        <title>Clostridium thailandense sp. nov., a novel acetogenic bacterium isolated from peat land soil in Thailand.</title>
        <authorList>
            <person name="Chaikitkaew S."/>
            <person name="Birkeland N.K."/>
        </authorList>
    </citation>
    <scope>NUCLEOTIDE SEQUENCE</scope>
    <source>
        <strain evidence="5">PL3</strain>
    </source>
</reference>
<evidence type="ECO:0000313" key="5">
    <source>
        <dbReference type="EMBL" id="MBV7276931.1"/>
    </source>
</evidence>
<dbReference type="GO" id="GO:0005886">
    <property type="term" value="C:plasma membrane"/>
    <property type="evidence" value="ECO:0007669"/>
    <property type="project" value="TreeGrafter"/>
</dbReference>
<keyword evidence="6" id="KW-1185">Reference proteome</keyword>
<dbReference type="GO" id="GO:0007165">
    <property type="term" value="P:signal transduction"/>
    <property type="evidence" value="ECO:0007669"/>
    <property type="project" value="UniProtKB-KW"/>
</dbReference>
<dbReference type="PANTHER" id="PTHR43531:SF11">
    <property type="entry name" value="METHYL-ACCEPTING CHEMOTAXIS PROTEIN 3"/>
    <property type="match status" value="1"/>
</dbReference>
<evidence type="ECO:0000256" key="1">
    <source>
        <dbReference type="ARBA" id="ARBA00022500"/>
    </source>
</evidence>
<dbReference type="PANTHER" id="PTHR43531">
    <property type="entry name" value="PROTEIN ICFG"/>
    <property type="match status" value="1"/>
</dbReference>
<feature type="non-terminal residue" evidence="5">
    <location>
        <position position="1"/>
    </location>
</feature>
<sequence length="188" mass="20191">AVEAARAGQHGKGFAVVAEEVRNLAERSANAAKETTVMIEGSICKAEFGTKIANETALALNKIVSGVEKSARLVADIATASNEQATGISQINKGIEQVSAVVQNNSSTAEESAAASEELTSQAHILNEMVNKFKLKKVSNFLGRNELNNYDKNYKSELIRNSVDTWNEAAVTSIKPIIDLNDSEFGKY</sequence>
<keyword evidence="1" id="KW-0145">Chemotaxis</keyword>
<comment type="caution">
    <text evidence="5">The sequence shown here is derived from an EMBL/GenBank/DDBJ whole genome shotgun (WGS) entry which is preliminary data.</text>
</comment>
<name>A0A949U3X5_9CLOT</name>
<accession>A0A949U3X5</accession>
<evidence type="ECO:0000259" key="4">
    <source>
        <dbReference type="PROSITE" id="PS50111"/>
    </source>
</evidence>
<evidence type="ECO:0000313" key="6">
    <source>
        <dbReference type="Proteomes" id="UP000694308"/>
    </source>
</evidence>
<dbReference type="InterPro" id="IPR051310">
    <property type="entry name" value="MCP_chemotaxis"/>
</dbReference>
<gene>
    <name evidence="5" type="ORF">I6U48_29105</name>
</gene>
<dbReference type="PROSITE" id="PS50111">
    <property type="entry name" value="CHEMOTAXIS_TRANSDUC_2"/>
    <property type="match status" value="1"/>
</dbReference>
<dbReference type="AlphaFoldDB" id="A0A949U3X5"/>
<dbReference type="Proteomes" id="UP000694308">
    <property type="component" value="Unassembled WGS sequence"/>
</dbReference>
<dbReference type="GO" id="GO:0004888">
    <property type="term" value="F:transmembrane signaling receptor activity"/>
    <property type="evidence" value="ECO:0007669"/>
    <property type="project" value="TreeGrafter"/>
</dbReference>
<organism evidence="5 6">
    <name type="scientific">Clostridium thailandense</name>
    <dbReference type="NCBI Taxonomy" id="2794346"/>
    <lineage>
        <taxon>Bacteria</taxon>
        <taxon>Bacillati</taxon>
        <taxon>Bacillota</taxon>
        <taxon>Clostridia</taxon>
        <taxon>Eubacteriales</taxon>
        <taxon>Clostridiaceae</taxon>
        <taxon>Clostridium</taxon>
    </lineage>
</organism>
<proteinExistence type="inferred from homology"/>
<dbReference type="InterPro" id="IPR004089">
    <property type="entry name" value="MCPsignal_dom"/>
</dbReference>